<dbReference type="GO" id="GO:0005524">
    <property type="term" value="F:ATP binding"/>
    <property type="evidence" value="ECO:0007669"/>
    <property type="project" value="UniProtKB-KW"/>
</dbReference>
<dbReference type="GO" id="GO:0003723">
    <property type="term" value="F:RNA binding"/>
    <property type="evidence" value="ECO:0007669"/>
    <property type="project" value="UniProtKB-KW"/>
</dbReference>
<reference evidence="25" key="1">
    <citation type="journal article" date="2017" name="Nat. Ecol. Evol.">
        <title>Genome expansion and lineage-specific genetic innovations in the forest pathogenic fungi Armillaria.</title>
        <authorList>
            <person name="Sipos G."/>
            <person name="Prasanna A.N."/>
            <person name="Walter M.C."/>
            <person name="O'Connor E."/>
            <person name="Balint B."/>
            <person name="Krizsan K."/>
            <person name="Kiss B."/>
            <person name="Hess J."/>
            <person name="Varga T."/>
            <person name="Slot J."/>
            <person name="Riley R."/>
            <person name="Boka B."/>
            <person name="Rigling D."/>
            <person name="Barry K."/>
            <person name="Lee J."/>
            <person name="Mihaltcheva S."/>
            <person name="LaButti K."/>
            <person name="Lipzen A."/>
            <person name="Waldron R."/>
            <person name="Moloney N.M."/>
            <person name="Sperisen C."/>
            <person name="Kredics L."/>
            <person name="Vagvoelgyi C."/>
            <person name="Patrignani A."/>
            <person name="Fitzpatrick D."/>
            <person name="Nagy I."/>
            <person name="Doyle S."/>
            <person name="Anderson J.B."/>
            <person name="Grigoriev I.V."/>
            <person name="Gueldener U."/>
            <person name="Muensterkoetter M."/>
            <person name="Nagy L.G."/>
        </authorList>
    </citation>
    <scope>NUCLEOTIDE SEQUENCE [LARGE SCALE GENOMIC DNA]</scope>
    <source>
        <strain evidence="25">C18/9</strain>
    </source>
</reference>
<feature type="compositionally biased region" description="Pro residues" evidence="22">
    <location>
        <begin position="786"/>
        <end position="807"/>
    </location>
</feature>
<name>A0A284RUQ9_ARMOS</name>
<dbReference type="GO" id="GO:0006508">
    <property type="term" value="P:proteolysis"/>
    <property type="evidence" value="ECO:0007669"/>
    <property type="project" value="UniProtKB-KW"/>
</dbReference>
<keyword evidence="16" id="KW-0239">DNA-directed DNA polymerase</keyword>
<keyword evidence="19" id="KW-0511">Multifunctional enzyme</keyword>
<dbReference type="Pfam" id="PF14223">
    <property type="entry name" value="Retrotran_gag_2"/>
    <property type="match status" value="1"/>
</dbReference>
<dbReference type="GO" id="GO:0003964">
    <property type="term" value="F:RNA-directed DNA polymerase activity"/>
    <property type="evidence" value="ECO:0007669"/>
    <property type="project" value="UniProtKB-KW"/>
</dbReference>
<evidence type="ECO:0000256" key="4">
    <source>
        <dbReference type="ARBA" id="ARBA00022670"/>
    </source>
</evidence>
<keyword evidence="5" id="KW-0548">Nucleotidyltransferase</keyword>
<feature type="compositionally biased region" description="Acidic residues" evidence="22">
    <location>
        <begin position="44"/>
        <end position="54"/>
    </location>
</feature>
<feature type="region of interest" description="Disordered" evidence="22">
    <location>
        <begin position="43"/>
        <end position="63"/>
    </location>
</feature>
<sequence length="1091" mass="121621">MLDSDTDSTKRGFPNLHADNWNQFAPSFEAYMCIKGLFGHFDGTEDPPEQLDPDDPTKAEKKEMKSYLQDRSSAVGYLWLCIDESQRAHVGLLRGRENQGGRPEAMWSKLKDTHQQQKPGTRFNAYDILFSIQKDDDESLSTLVGRVSRAMQDIKALRPEKFTIDELDDELQSMALIRALPSDFDNFVSSILLLHSLSLDKLVAAFHTEETQRRSRDTASATSFKATAVKVQAAFVVPSDAVCSWCTNPGHTENQCFSKKKAQERAVQCTQERQTARGGKKGREVKVEKSSIAEETASQASIDPLSPASSNWNTDTGASSHMSHCRDWFHVWTPHVVPIRLADNSVIYSVGMGTVVFEPKDGDGKVGEAVEFQDVLHVPDLRNNLLSPFHLTRHKGYKISIAGSLVQFFQDKVLRFSATVNDNNIGYLNGVTRILRPVMSNAASTCPLDVTLWHRRTCHRGISVVRDMHENQLVLNMKMDNTQSSPDPICEPCLMGKHRRHNIPRGPSLLPTRPLAIVFSDLKGPMPVATPEGEHYWITFICGALRFWAVALLKHKSDALAEFKCYKAYAENFHGLKILEEQDDGGGEYMGRQFDQLCIDEGISRCHTEPDEPHQNGIAERANHDIAEGAITMLYEAHLSPSFWGLAVLAFVYVHNRCLTAPLPGTTPYTGWHKKKPDVSNLRVFGCLAYVHVKKNKRRGLQPRTMKCIFVGYPSGTKAWKCWNPVTKKYIISSHIVFNERVFPGNTKTLTNPFGDLFPSLSDLSDPPTLPDQGGDSNLDNDDLPPPENPPVSNPSPPPSPPPPASPLLPDIVTPPGSPFGGPLSELSPSPSPSPPPPTGLGKHEYRTHDDGLYDPGPSYGRRMHRTVNNDNCPRNAEEQAHTAFMPDETILEGIAFSSQTLDYLTMEEGLEVAFEGMTETAHKASAHDGEPRSFREAMGRPPEEAASWHEAAMQEIQALIENGVFELVKCPPNRKAVGSRWVFKVKRNADGSIERHKARLVAKGYSQQPGFDYTETFSPTPKWAALRAVLALGALEDLELWSVDISSAFLNGELTEEVYMEQPEGFEEKGKEWVWRLFKSLYGLKQAGRE</sequence>
<dbReference type="GO" id="GO:0015074">
    <property type="term" value="P:DNA integration"/>
    <property type="evidence" value="ECO:0007669"/>
    <property type="project" value="UniProtKB-KW"/>
</dbReference>
<dbReference type="STRING" id="47428.A0A284RUQ9"/>
<evidence type="ECO:0000256" key="12">
    <source>
        <dbReference type="ARBA" id="ARBA00022842"/>
    </source>
</evidence>
<feature type="domain" description="Integrase catalytic" evidence="23">
    <location>
        <begin position="510"/>
        <end position="676"/>
    </location>
</feature>
<dbReference type="GO" id="GO:0032196">
    <property type="term" value="P:transposition"/>
    <property type="evidence" value="ECO:0007669"/>
    <property type="project" value="UniProtKB-KW"/>
</dbReference>
<keyword evidence="13" id="KW-0694">RNA-binding</keyword>
<dbReference type="GO" id="GO:0006310">
    <property type="term" value="P:DNA recombination"/>
    <property type="evidence" value="ECO:0007669"/>
    <property type="project" value="UniProtKB-KW"/>
</dbReference>
<dbReference type="PANTHER" id="PTHR42648">
    <property type="entry name" value="TRANSPOSASE, PUTATIVE-RELATED"/>
    <property type="match status" value="1"/>
</dbReference>
<evidence type="ECO:0000256" key="22">
    <source>
        <dbReference type="SAM" id="MobiDB-lite"/>
    </source>
</evidence>
<dbReference type="PANTHER" id="PTHR42648:SF11">
    <property type="entry name" value="TRANSPOSON TY4-P GAG-POL POLYPROTEIN"/>
    <property type="match status" value="1"/>
</dbReference>
<feature type="compositionally biased region" description="Basic and acidic residues" evidence="22">
    <location>
        <begin position="281"/>
        <end position="292"/>
    </location>
</feature>
<dbReference type="InterPro" id="IPR012337">
    <property type="entry name" value="RNaseH-like_sf"/>
</dbReference>
<gene>
    <name evidence="24" type="ORF">ARMOST_15928</name>
</gene>
<comment type="function">
    <text evidence="1">The aspartyl protease (PR) mediates the proteolytic cleavages of the Gag and Gag-Pol polyproteins after assembly of the VLP.</text>
</comment>
<evidence type="ECO:0000313" key="24">
    <source>
        <dbReference type="EMBL" id="SJL12501.1"/>
    </source>
</evidence>
<protein>
    <recommendedName>
        <fullName evidence="23">Integrase catalytic domain-containing protein</fullName>
    </recommendedName>
</protein>
<dbReference type="AlphaFoldDB" id="A0A284RUQ9"/>
<evidence type="ECO:0000256" key="14">
    <source>
        <dbReference type="ARBA" id="ARBA00022908"/>
    </source>
</evidence>
<dbReference type="GO" id="GO:0004519">
    <property type="term" value="F:endonuclease activity"/>
    <property type="evidence" value="ECO:0007669"/>
    <property type="project" value="UniProtKB-KW"/>
</dbReference>
<keyword evidence="8" id="KW-0547">Nucleotide-binding</keyword>
<evidence type="ECO:0000256" key="7">
    <source>
        <dbReference type="ARBA" id="ARBA00022723"/>
    </source>
</evidence>
<evidence type="ECO:0000256" key="5">
    <source>
        <dbReference type="ARBA" id="ARBA00022695"/>
    </source>
</evidence>
<evidence type="ECO:0000256" key="8">
    <source>
        <dbReference type="ARBA" id="ARBA00022741"/>
    </source>
</evidence>
<keyword evidence="11" id="KW-0067">ATP-binding</keyword>
<evidence type="ECO:0000256" key="2">
    <source>
        <dbReference type="ARBA" id="ARBA00022578"/>
    </source>
</evidence>
<evidence type="ECO:0000256" key="16">
    <source>
        <dbReference type="ARBA" id="ARBA00022932"/>
    </source>
</evidence>
<dbReference type="Gene3D" id="3.30.420.10">
    <property type="entry name" value="Ribonuclease H-like superfamily/Ribonuclease H"/>
    <property type="match status" value="1"/>
</dbReference>
<keyword evidence="10" id="KW-0378">Hydrolase</keyword>
<proteinExistence type="predicted"/>
<keyword evidence="15" id="KW-0695">RNA-directed DNA polymerase</keyword>
<evidence type="ECO:0000256" key="20">
    <source>
        <dbReference type="ARBA" id="ARBA00048173"/>
    </source>
</evidence>
<dbReference type="Pfam" id="PF07727">
    <property type="entry name" value="RVT_2"/>
    <property type="match status" value="1"/>
</dbReference>
<keyword evidence="18" id="KW-0233">DNA recombination</keyword>
<dbReference type="OrthoDB" id="3257543at2759"/>
<dbReference type="PROSITE" id="PS50994">
    <property type="entry name" value="INTEGRASE"/>
    <property type="match status" value="1"/>
</dbReference>
<keyword evidence="9" id="KW-0255">Endonuclease</keyword>
<feature type="compositionally biased region" description="Basic and acidic residues" evidence="22">
    <location>
        <begin position="842"/>
        <end position="852"/>
    </location>
</feature>
<keyword evidence="17" id="KW-0917">Virion maturation</keyword>
<dbReference type="Pfam" id="PF13976">
    <property type="entry name" value="gag_pre-integrs"/>
    <property type="match status" value="1"/>
</dbReference>
<dbReference type="InterPro" id="IPR054722">
    <property type="entry name" value="PolX-like_BBD"/>
</dbReference>
<keyword evidence="7" id="KW-0479">Metal-binding</keyword>
<feature type="region of interest" description="Disordered" evidence="22">
    <location>
        <begin position="759"/>
        <end position="860"/>
    </location>
</feature>
<keyword evidence="25" id="KW-1185">Reference proteome</keyword>
<dbReference type="GO" id="GO:0046872">
    <property type="term" value="F:metal ion binding"/>
    <property type="evidence" value="ECO:0007669"/>
    <property type="project" value="UniProtKB-KW"/>
</dbReference>
<evidence type="ECO:0000256" key="6">
    <source>
        <dbReference type="ARBA" id="ARBA00022722"/>
    </source>
</evidence>
<dbReference type="GO" id="GO:0005634">
    <property type="term" value="C:nucleus"/>
    <property type="evidence" value="ECO:0007669"/>
    <property type="project" value="UniProtKB-ARBA"/>
</dbReference>
<evidence type="ECO:0000256" key="17">
    <source>
        <dbReference type="ARBA" id="ARBA00023113"/>
    </source>
</evidence>
<evidence type="ECO:0000256" key="11">
    <source>
        <dbReference type="ARBA" id="ARBA00022840"/>
    </source>
</evidence>
<dbReference type="Pfam" id="PF22936">
    <property type="entry name" value="Pol_BBD"/>
    <property type="match status" value="1"/>
</dbReference>
<dbReference type="Proteomes" id="UP000219338">
    <property type="component" value="Unassembled WGS sequence"/>
</dbReference>
<dbReference type="SUPFAM" id="SSF53098">
    <property type="entry name" value="Ribonuclease H-like"/>
    <property type="match status" value="1"/>
</dbReference>
<evidence type="ECO:0000259" key="23">
    <source>
        <dbReference type="PROSITE" id="PS50994"/>
    </source>
</evidence>
<evidence type="ECO:0000256" key="13">
    <source>
        <dbReference type="ARBA" id="ARBA00022884"/>
    </source>
</evidence>
<keyword evidence="2" id="KW-0815">Transposition</keyword>
<evidence type="ECO:0000256" key="19">
    <source>
        <dbReference type="ARBA" id="ARBA00023268"/>
    </source>
</evidence>
<keyword evidence="14" id="KW-0229">DNA integration</keyword>
<feature type="region of interest" description="Disordered" evidence="22">
    <location>
        <begin position="270"/>
        <end position="315"/>
    </location>
</feature>
<dbReference type="InterPro" id="IPR025724">
    <property type="entry name" value="GAG-pre-integrase_dom"/>
</dbReference>
<keyword evidence="3" id="KW-1188">Viral release from host cell</keyword>
<evidence type="ECO:0000256" key="9">
    <source>
        <dbReference type="ARBA" id="ARBA00022759"/>
    </source>
</evidence>
<dbReference type="InterPro" id="IPR001584">
    <property type="entry name" value="Integrase_cat-core"/>
</dbReference>
<keyword evidence="12" id="KW-0460">Magnesium</keyword>
<dbReference type="InterPro" id="IPR036397">
    <property type="entry name" value="RNaseH_sf"/>
</dbReference>
<dbReference type="InterPro" id="IPR057670">
    <property type="entry name" value="SH3_retrovirus"/>
</dbReference>
<evidence type="ECO:0000256" key="18">
    <source>
        <dbReference type="ARBA" id="ARBA00023172"/>
    </source>
</evidence>
<feature type="compositionally biased region" description="Pro residues" evidence="22">
    <location>
        <begin position="830"/>
        <end position="839"/>
    </location>
</feature>
<keyword evidence="4" id="KW-0645">Protease</keyword>
<comment type="catalytic activity">
    <reaction evidence="20">
        <text>DNA(n) + a 2'-deoxyribonucleoside 5'-triphosphate = DNA(n+1) + diphosphate</text>
        <dbReference type="Rhea" id="RHEA:22508"/>
        <dbReference type="Rhea" id="RHEA-COMP:17339"/>
        <dbReference type="Rhea" id="RHEA-COMP:17340"/>
        <dbReference type="ChEBI" id="CHEBI:33019"/>
        <dbReference type="ChEBI" id="CHEBI:61560"/>
        <dbReference type="ChEBI" id="CHEBI:173112"/>
        <dbReference type="EC" id="2.7.7.49"/>
    </reaction>
</comment>
<dbReference type="GO" id="GO:0003887">
    <property type="term" value="F:DNA-directed DNA polymerase activity"/>
    <property type="evidence" value="ECO:0007669"/>
    <property type="project" value="UniProtKB-KW"/>
</dbReference>
<evidence type="ECO:0000256" key="15">
    <source>
        <dbReference type="ARBA" id="ARBA00022918"/>
    </source>
</evidence>
<dbReference type="InterPro" id="IPR039537">
    <property type="entry name" value="Retrotran_Ty1/copia-like"/>
</dbReference>
<evidence type="ECO:0000256" key="3">
    <source>
        <dbReference type="ARBA" id="ARBA00022612"/>
    </source>
</evidence>
<dbReference type="GO" id="GO:0008233">
    <property type="term" value="F:peptidase activity"/>
    <property type="evidence" value="ECO:0007669"/>
    <property type="project" value="UniProtKB-KW"/>
</dbReference>
<evidence type="ECO:0000313" key="25">
    <source>
        <dbReference type="Proteomes" id="UP000219338"/>
    </source>
</evidence>
<evidence type="ECO:0000256" key="10">
    <source>
        <dbReference type="ARBA" id="ARBA00022801"/>
    </source>
</evidence>
<keyword evidence="16" id="KW-0808">Transferase</keyword>
<dbReference type="EMBL" id="FUEG01000017">
    <property type="protein sequence ID" value="SJL12501.1"/>
    <property type="molecule type" value="Genomic_DNA"/>
</dbReference>
<keyword evidence="6" id="KW-0540">Nuclease</keyword>
<evidence type="ECO:0000256" key="1">
    <source>
        <dbReference type="ARBA" id="ARBA00002180"/>
    </source>
</evidence>
<feature type="compositionally biased region" description="Polar residues" evidence="22">
    <location>
        <begin position="296"/>
        <end position="315"/>
    </location>
</feature>
<comment type="catalytic activity">
    <reaction evidence="21">
        <text>DNA(n) + a 2'-deoxyribonucleoside 5'-triphosphate = DNA(n+1) + diphosphate</text>
        <dbReference type="Rhea" id="RHEA:22508"/>
        <dbReference type="Rhea" id="RHEA-COMP:17339"/>
        <dbReference type="Rhea" id="RHEA-COMP:17340"/>
        <dbReference type="ChEBI" id="CHEBI:33019"/>
        <dbReference type="ChEBI" id="CHEBI:61560"/>
        <dbReference type="ChEBI" id="CHEBI:173112"/>
        <dbReference type="EC" id="2.7.7.7"/>
    </reaction>
</comment>
<dbReference type="OMA" id="TDEDHEA"/>
<organism evidence="24 25">
    <name type="scientific">Armillaria ostoyae</name>
    <name type="common">Armillaria root rot fungus</name>
    <dbReference type="NCBI Taxonomy" id="47428"/>
    <lineage>
        <taxon>Eukaryota</taxon>
        <taxon>Fungi</taxon>
        <taxon>Dikarya</taxon>
        <taxon>Basidiomycota</taxon>
        <taxon>Agaricomycotina</taxon>
        <taxon>Agaricomycetes</taxon>
        <taxon>Agaricomycetidae</taxon>
        <taxon>Agaricales</taxon>
        <taxon>Marasmiineae</taxon>
        <taxon>Physalacriaceae</taxon>
        <taxon>Armillaria</taxon>
    </lineage>
</organism>
<evidence type="ECO:0000256" key="21">
    <source>
        <dbReference type="ARBA" id="ARBA00049244"/>
    </source>
</evidence>
<accession>A0A284RUQ9</accession>
<dbReference type="Pfam" id="PF25597">
    <property type="entry name" value="SH3_retrovirus"/>
    <property type="match status" value="1"/>
</dbReference>
<dbReference type="InterPro" id="IPR013103">
    <property type="entry name" value="RVT_2"/>
</dbReference>